<dbReference type="PROSITE" id="PS00141">
    <property type="entry name" value="ASP_PROTEASE"/>
    <property type="match status" value="2"/>
</dbReference>
<evidence type="ECO:0000313" key="13">
    <source>
        <dbReference type="EMBL" id="RWS28889.1"/>
    </source>
</evidence>
<organism evidence="13 14">
    <name type="scientific">Leptotrombidium deliense</name>
    <dbReference type="NCBI Taxonomy" id="299467"/>
    <lineage>
        <taxon>Eukaryota</taxon>
        <taxon>Metazoa</taxon>
        <taxon>Ecdysozoa</taxon>
        <taxon>Arthropoda</taxon>
        <taxon>Chelicerata</taxon>
        <taxon>Arachnida</taxon>
        <taxon>Acari</taxon>
        <taxon>Acariformes</taxon>
        <taxon>Trombidiformes</taxon>
        <taxon>Prostigmata</taxon>
        <taxon>Anystina</taxon>
        <taxon>Parasitengona</taxon>
        <taxon>Trombiculoidea</taxon>
        <taxon>Trombiculidae</taxon>
        <taxon>Leptotrombidium</taxon>
    </lineage>
</organism>
<accession>A0A443SMY7</accession>
<evidence type="ECO:0000256" key="8">
    <source>
        <dbReference type="PIRSR" id="PIRSR601461-1"/>
    </source>
</evidence>
<comment type="similarity">
    <text evidence="1 10">Belongs to the peptidase A1 family.</text>
</comment>
<dbReference type="InterPro" id="IPR021109">
    <property type="entry name" value="Peptidase_aspartic_dom_sf"/>
</dbReference>
<evidence type="ECO:0000256" key="10">
    <source>
        <dbReference type="RuleBase" id="RU000454"/>
    </source>
</evidence>
<dbReference type="SUPFAM" id="SSF50630">
    <property type="entry name" value="Acid proteases"/>
    <property type="match status" value="1"/>
</dbReference>
<evidence type="ECO:0000256" key="7">
    <source>
        <dbReference type="ARBA" id="ARBA00023180"/>
    </source>
</evidence>
<evidence type="ECO:0000256" key="2">
    <source>
        <dbReference type="ARBA" id="ARBA00022670"/>
    </source>
</evidence>
<comment type="caution">
    <text evidence="13">The sequence shown here is derived from an EMBL/GenBank/DDBJ whole genome shotgun (WGS) entry which is preliminary data.</text>
</comment>
<sequence>MKFYSILLLLFVVSVNSDVIRFQLHKFKSVRRFFKESNIDYSIIENGPIPESLVNYMDAQYYGEISIGNPPQMFKVLFDTGSSNFWIPSKKCSWTSIACLLHNKYDSTKSHTYKANGTKWSIRYGSGSASGFFSTDNIHIASAEVKAQTFGEATKEPGIAFVMAKFDGIVGLAFKSLAVGGVTPLFDNMVAQKLVPEPVFSFYLNRDTGGKVGGEIIFGGSDPNHYEGSLTYVNLVNATYWLFKMDAFAINGQKGDLCANGCNVVADTGTSLIALPKEQADVLNAKIGAKPFIMGEYLVDCSKIPTMPTVSFIIGGRQFNLTASEYVLQVQGQCISGFMGIQFPATMKPMWILGDVFIGKYYTVFDWGKQRIGFAKSK</sequence>
<keyword evidence="5 10" id="KW-0378">Hydrolase</keyword>
<dbReference type="EMBL" id="NCKV01001164">
    <property type="protein sequence ID" value="RWS28889.1"/>
    <property type="molecule type" value="Genomic_DNA"/>
</dbReference>
<protein>
    <submittedName>
        <fullName evidence="13">Lysosomal aspartic protease-like isoform X1</fullName>
    </submittedName>
</protein>
<keyword evidence="7" id="KW-0325">Glycoprotein</keyword>
<feature type="disulfide bond" evidence="9">
    <location>
        <begin position="301"/>
        <end position="334"/>
    </location>
</feature>
<evidence type="ECO:0000256" key="9">
    <source>
        <dbReference type="PIRSR" id="PIRSR601461-2"/>
    </source>
</evidence>
<dbReference type="Gene3D" id="2.40.70.10">
    <property type="entry name" value="Acid Proteases"/>
    <property type="match status" value="2"/>
</dbReference>
<evidence type="ECO:0000313" key="14">
    <source>
        <dbReference type="Proteomes" id="UP000288716"/>
    </source>
</evidence>
<feature type="domain" description="Peptidase A1" evidence="12">
    <location>
        <begin position="61"/>
        <end position="375"/>
    </location>
</feature>
<dbReference type="InterPro" id="IPR001461">
    <property type="entry name" value="Aspartic_peptidase_A1"/>
</dbReference>
<dbReference type="VEuPathDB" id="VectorBase:LDEU003150"/>
<dbReference type="PANTHER" id="PTHR47966">
    <property type="entry name" value="BETA-SITE APP-CLEAVING ENZYME, ISOFORM A-RELATED"/>
    <property type="match status" value="1"/>
</dbReference>
<feature type="active site" evidence="8">
    <location>
        <position position="79"/>
    </location>
</feature>
<proteinExistence type="inferred from homology"/>
<dbReference type="FunFam" id="2.40.70.10:FF:000002">
    <property type="entry name" value="Vacuolar aspartic proteinase"/>
    <property type="match status" value="1"/>
</dbReference>
<evidence type="ECO:0000259" key="12">
    <source>
        <dbReference type="PROSITE" id="PS51767"/>
    </source>
</evidence>
<name>A0A443SMY7_9ACAR</name>
<feature type="disulfide bond" evidence="9">
    <location>
        <begin position="92"/>
        <end position="99"/>
    </location>
</feature>
<dbReference type="PROSITE" id="PS51767">
    <property type="entry name" value="PEPTIDASE_A1"/>
    <property type="match status" value="1"/>
</dbReference>
<evidence type="ECO:0000256" key="6">
    <source>
        <dbReference type="ARBA" id="ARBA00023157"/>
    </source>
</evidence>
<reference evidence="13 14" key="1">
    <citation type="journal article" date="2018" name="Gigascience">
        <title>Genomes of trombidid mites reveal novel predicted allergens and laterally-transferred genes associated with secondary metabolism.</title>
        <authorList>
            <person name="Dong X."/>
            <person name="Chaisiri K."/>
            <person name="Xia D."/>
            <person name="Armstrong S.D."/>
            <person name="Fang Y."/>
            <person name="Donnelly M.J."/>
            <person name="Kadowaki T."/>
            <person name="McGarry J.W."/>
            <person name="Darby A.C."/>
            <person name="Makepeace B.L."/>
        </authorList>
    </citation>
    <scope>NUCLEOTIDE SEQUENCE [LARGE SCALE GENOMIC DNA]</scope>
    <source>
        <strain evidence="13">UoL-UT</strain>
    </source>
</reference>
<keyword evidence="4 10" id="KW-0064">Aspartyl protease</keyword>
<dbReference type="InterPro" id="IPR033121">
    <property type="entry name" value="PEPTIDASE_A1"/>
</dbReference>
<gene>
    <name evidence="13" type="ORF">B4U80_05231</name>
</gene>
<dbReference type="Proteomes" id="UP000288716">
    <property type="component" value="Unassembled WGS sequence"/>
</dbReference>
<keyword evidence="14" id="KW-1185">Reference proteome</keyword>
<dbReference type="PANTHER" id="PTHR47966:SF51">
    <property type="entry name" value="BETA-SITE APP-CLEAVING ENZYME, ISOFORM A-RELATED"/>
    <property type="match status" value="1"/>
</dbReference>
<evidence type="ECO:0000256" key="3">
    <source>
        <dbReference type="ARBA" id="ARBA00022729"/>
    </source>
</evidence>
<evidence type="ECO:0000256" key="5">
    <source>
        <dbReference type="ARBA" id="ARBA00022801"/>
    </source>
</evidence>
<dbReference type="STRING" id="299467.A0A443SMY7"/>
<dbReference type="FunFam" id="2.40.70.10:FF:000009">
    <property type="entry name" value="Aspartic proteinase A1"/>
    <property type="match status" value="1"/>
</dbReference>
<dbReference type="Pfam" id="PF00026">
    <property type="entry name" value="Asp"/>
    <property type="match status" value="1"/>
</dbReference>
<dbReference type="InterPro" id="IPR001969">
    <property type="entry name" value="Aspartic_peptidase_AS"/>
</dbReference>
<dbReference type="AlphaFoldDB" id="A0A443SMY7"/>
<evidence type="ECO:0000256" key="1">
    <source>
        <dbReference type="ARBA" id="ARBA00007447"/>
    </source>
</evidence>
<dbReference type="GO" id="GO:0006508">
    <property type="term" value="P:proteolysis"/>
    <property type="evidence" value="ECO:0007669"/>
    <property type="project" value="UniProtKB-KW"/>
</dbReference>
<dbReference type="PRINTS" id="PR00792">
    <property type="entry name" value="PEPSIN"/>
</dbReference>
<evidence type="ECO:0000256" key="11">
    <source>
        <dbReference type="SAM" id="SignalP"/>
    </source>
</evidence>
<feature type="active site" evidence="8">
    <location>
        <position position="267"/>
    </location>
</feature>
<feature type="chain" id="PRO_5019087346" evidence="11">
    <location>
        <begin position="18"/>
        <end position="378"/>
    </location>
</feature>
<dbReference type="OrthoDB" id="771136at2759"/>
<keyword evidence="6 9" id="KW-1015">Disulfide bond</keyword>
<feature type="signal peptide" evidence="11">
    <location>
        <begin position="1"/>
        <end position="17"/>
    </location>
</feature>
<evidence type="ECO:0000256" key="4">
    <source>
        <dbReference type="ARBA" id="ARBA00022750"/>
    </source>
</evidence>
<dbReference type="GO" id="GO:0004190">
    <property type="term" value="F:aspartic-type endopeptidase activity"/>
    <property type="evidence" value="ECO:0007669"/>
    <property type="project" value="UniProtKB-KW"/>
</dbReference>
<keyword evidence="2 10" id="KW-0645">Protease</keyword>
<keyword evidence="3 11" id="KW-0732">Signal</keyword>